<keyword evidence="6 16" id="KW-0863">Zinc-finger</keyword>
<reference evidence="19 20" key="1">
    <citation type="submission" date="2016-02" db="EMBL/GenBank/DDBJ databases">
        <authorList>
            <consortium name="Pathogen Informatics"/>
        </authorList>
    </citation>
    <scope>NUCLEOTIDE SEQUENCE [LARGE SCALE GENOMIC DNA]</scope>
    <source>
        <strain evidence="19 20">SS975</strain>
    </source>
</reference>
<dbReference type="Pfam" id="PF06827">
    <property type="entry name" value="zf-FPG_IleRS"/>
    <property type="match status" value="1"/>
</dbReference>
<dbReference type="EC" id="3.2.2.23" evidence="16"/>
<keyword evidence="9 16" id="KW-0238">DNA-binding</keyword>
<feature type="active site" description="Schiff-base intermediate with DNA" evidence="16">
    <location>
        <position position="24"/>
    </location>
</feature>
<keyword evidence="7 16" id="KW-0378">Hydrolase</keyword>
<feature type="domain" description="Formamidopyrimidine-DNA glycosylase catalytic" evidence="18">
    <location>
        <begin position="24"/>
        <end position="135"/>
    </location>
</feature>
<evidence type="ECO:0000256" key="14">
    <source>
        <dbReference type="ARBA" id="ARBA00044632"/>
    </source>
</evidence>
<comment type="subunit">
    <text evidence="3 16">Monomer.</text>
</comment>
<evidence type="ECO:0000256" key="4">
    <source>
        <dbReference type="ARBA" id="ARBA00022723"/>
    </source>
</evidence>
<dbReference type="Gene3D" id="1.10.8.50">
    <property type="match status" value="1"/>
</dbReference>
<dbReference type="FunFam" id="3.20.190.10:FF:000001">
    <property type="entry name" value="Formamidopyrimidine-DNA glycosylase"/>
    <property type="match status" value="1"/>
</dbReference>
<dbReference type="InterPro" id="IPR010663">
    <property type="entry name" value="Znf_FPG/IleRS"/>
</dbReference>
<sequence>MCKSHSVALLIFSRFLRSWYRTLPELPEVETVRRGLNRLVKGRVISKVEVTYAPMVKTGADAFCQDLLGQEILDVDRRGKYLLIYLTDHVLISHLRMEGKYNFFPDQVPANKHFHAFFTFSDGSTLVYQDVRKFGTMELLGKADVEAYFISRKIGPEPTEEDFDLEEFAKKLAKSKKPIKSHLLDQSLVAGLGNIYVDEVLFRAHVHPAQTSNLLSEEQVADLRQASIEVLQLGIEKGGSTIRTYKNALGMDGTMQDYLQVYGKTGQACPRCQTEIVKIQLGGRGTHFCPKCQVKHG</sequence>
<keyword evidence="4 16" id="KW-0479">Metal-binding</keyword>
<comment type="catalytic activity">
    <reaction evidence="1 16">
        <text>Hydrolysis of DNA containing ring-opened 7-methylguanine residues, releasing 2,6-diamino-4-hydroxy-5-(N-methyl)formamidopyrimidine.</text>
        <dbReference type="EC" id="3.2.2.23"/>
    </reaction>
</comment>
<dbReference type="GO" id="GO:0006284">
    <property type="term" value="P:base-excision repair"/>
    <property type="evidence" value="ECO:0007669"/>
    <property type="project" value="InterPro"/>
</dbReference>
<dbReference type="GO" id="GO:0003684">
    <property type="term" value="F:damaged DNA binding"/>
    <property type="evidence" value="ECO:0007669"/>
    <property type="project" value="InterPro"/>
</dbReference>
<evidence type="ECO:0000313" key="19">
    <source>
        <dbReference type="EMBL" id="CYX48770.1"/>
    </source>
</evidence>
<keyword evidence="5 16" id="KW-0227">DNA damage</keyword>
<evidence type="ECO:0000256" key="6">
    <source>
        <dbReference type="ARBA" id="ARBA00022771"/>
    </source>
</evidence>
<evidence type="ECO:0000256" key="10">
    <source>
        <dbReference type="ARBA" id="ARBA00023204"/>
    </source>
</evidence>
<dbReference type="SMART" id="SM00898">
    <property type="entry name" value="Fapy_DNA_glyco"/>
    <property type="match status" value="1"/>
</dbReference>
<dbReference type="Pfam" id="PF01149">
    <property type="entry name" value="Fapy_DNA_glyco"/>
    <property type="match status" value="1"/>
</dbReference>
<comment type="catalytic activity">
    <reaction evidence="14 16">
        <text>2'-deoxyribonucleotide-(2'-deoxyribose 5'-phosphate)-2'-deoxyribonucleotide-DNA = a 3'-end 2'-deoxyribonucleotide-(2,3-dehydro-2,3-deoxyribose 5'-phosphate)-DNA + a 5'-end 5'-phospho-2'-deoxyribonucleoside-DNA + H(+)</text>
        <dbReference type="Rhea" id="RHEA:66592"/>
        <dbReference type="Rhea" id="RHEA-COMP:13180"/>
        <dbReference type="Rhea" id="RHEA-COMP:16897"/>
        <dbReference type="Rhea" id="RHEA-COMP:17067"/>
        <dbReference type="ChEBI" id="CHEBI:15378"/>
        <dbReference type="ChEBI" id="CHEBI:136412"/>
        <dbReference type="ChEBI" id="CHEBI:157695"/>
        <dbReference type="ChEBI" id="CHEBI:167181"/>
        <dbReference type="EC" id="4.2.99.18"/>
    </reaction>
</comment>
<evidence type="ECO:0000256" key="2">
    <source>
        <dbReference type="ARBA" id="ARBA00009409"/>
    </source>
</evidence>
<dbReference type="PROSITE" id="PS51066">
    <property type="entry name" value="ZF_FPG_2"/>
    <property type="match status" value="1"/>
</dbReference>
<dbReference type="NCBIfam" id="TIGR00577">
    <property type="entry name" value="fpg"/>
    <property type="match status" value="1"/>
</dbReference>
<evidence type="ECO:0000313" key="20">
    <source>
        <dbReference type="Proteomes" id="UP000072353"/>
    </source>
</evidence>
<evidence type="ECO:0000259" key="17">
    <source>
        <dbReference type="PROSITE" id="PS51066"/>
    </source>
</evidence>
<evidence type="ECO:0000259" key="18">
    <source>
        <dbReference type="PROSITE" id="PS51068"/>
    </source>
</evidence>
<dbReference type="SUPFAM" id="SSF81624">
    <property type="entry name" value="N-terminal domain of MutM-like DNA repair proteins"/>
    <property type="match status" value="1"/>
</dbReference>
<dbReference type="InterPro" id="IPR010979">
    <property type="entry name" value="Ribosomal_uS13-like_H2TH"/>
</dbReference>
<feature type="active site" description="Proton donor" evidence="16">
    <location>
        <position position="25"/>
    </location>
</feature>
<gene>
    <name evidence="16 19" type="primary">mutM</name>
    <name evidence="16" type="synonym">fpg</name>
    <name evidence="19" type="ORF">ERS132521_01184</name>
</gene>
<evidence type="ECO:0000256" key="13">
    <source>
        <dbReference type="ARBA" id="ARBA00023295"/>
    </source>
</evidence>
<comment type="caution">
    <text evidence="16">Lacks conserved residue(s) required for the propagation of feature annotation.</text>
</comment>
<dbReference type="InterPro" id="IPR035937">
    <property type="entry name" value="FPG_N"/>
</dbReference>
<protein>
    <recommendedName>
        <fullName evidence="16">Formamidopyrimidine-DNA glycosylase</fullName>
        <shortName evidence="16">Fapy-DNA glycosylase</shortName>
        <ecNumber evidence="16">3.2.2.23</ecNumber>
    </recommendedName>
    <alternativeName>
        <fullName evidence="16">DNA-(apurinic or apyrimidinic site) lyase MutM</fullName>
        <shortName evidence="16">AP lyase MutM</shortName>
        <ecNumber evidence="16">4.2.99.18</ecNumber>
    </alternativeName>
</protein>
<evidence type="ECO:0000256" key="1">
    <source>
        <dbReference type="ARBA" id="ARBA00001668"/>
    </source>
</evidence>
<dbReference type="GO" id="GO:0140078">
    <property type="term" value="F:class I DNA-(apurinic or apyrimidinic site) endonuclease activity"/>
    <property type="evidence" value="ECO:0007669"/>
    <property type="project" value="UniProtKB-EC"/>
</dbReference>
<keyword evidence="12 16" id="KW-0511">Multifunctional enzyme</keyword>
<keyword evidence="10 16" id="KW-0234">DNA repair</keyword>
<comment type="function">
    <text evidence="15">Involved in base excision repair of DNA damaged by oxidation or by mutagenic agents. Acts as a DNA glycosylase that recognizes and removes damaged bases. Has a preference for oxidized purines, such as 7,8-dihydro-8-oxoguanine (8-oxoG). Has AP (apurinic/apyrimidinic) lyase activity and introduces nicks in the DNA strand. Cleaves the DNA backbone by beta-delta elimination to generate a single-strand break at the site of the removed base with both 3'- and 5'-phosphates.</text>
</comment>
<dbReference type="PANTHER" id="PTHR22993">
    <property type="entry name" value="FORMAMIDOPYRIMIDINE-DNA GLYCOSYLASE"/>
    <property type="match status" value="1"/>
</dbReference>
<dbReference type="EC" id="4.2.99.18" evidence="16"/>
<dbReference type="InterPro" id="IPR020629">
    <property type="entry name" value="FPG_Glyclase"/>
</dbReference>
<feature type="active site" description="Proton donor; for delta-elimination activity" evidence="16">
    <location>
        <position position="284"/>
    </location>
</feature>
<dbReference type="HAMAP" id="MF_00103">
    <property type="entry name" value="Fapy_DNA_glycosyl"/>
    <property type="match status" value="1"/>
</dbReference>
<dbReference type="FunFam" id="1.10.8.50:FF:000003">
    <property type="entry name" value="Formamidopyrimidine-DNA glycosylase"/>
    <property type="match status" value="1"/>
</dbReference>
<comment type="similarity">
    <text evidence="2 16">Belongs to the FPG family.</text>
</comment>
<keyword evidence="13 16" id="KW-0326">Glycosidase</keyword>
<dbReference type="AlphaFoldDB" id="A0A0Z8DMB9"/>
<feature type="active site" description="Proton donor; for beta-elimination activity" evidence="16">
    <location>
        <position position="80"/>
    </location>
</feature>
<comment type="function">
    <text evidence="16">Involved in base excision repair of DNA damaged by oxidation or by mutagenic agents. Acts as DNA glycosylase that recognizes and removes damaged bases. Has a preference for oxidized purines, such as 7,8-dihydro-8-oxoguanine (8-oxoG). Has AP (apurinic/apyrimidinic) lyase activity and introduces nicks in the DNA strand. Cleaves the DNA backbone by beta-delta elimination to generate a single-strand break at the site of the removed base with both 3'- and 5'-phosphates.</text>
</comment>
<dbReference type="InterPro" id="IPR015886">
    <property type="entry name" value="H2TH_FPG"/>
</dbReference>
<dbReference type="GO" id="GO:0034039">
    <property type="term" value="F:8-oxo-7,8-dihydroguanine DNA N-glycosylase activity"/>
    <property type="evidence" value="ECO:0007669"/>
    <property type="project" value="TreeGrafter"/>
</dbReference>
<dbReference type="InterPro" id="IPR000214">
    <property type="entry name" value="Znf_DNA_glyclase/AP_lyase"/>
</dbReference>
<keyword evidence="8 16" id="KW-0862">Zinc</keyword>
<evidence type="ECO:0000256" key="15">
    <source>
        <dbReference type="ARBA" id="ARBA00060177"/>
    </source>
</evidence>
<evidence type="ECO:0000256" key="11">
    <source>
        <dbReference type="ARBA" id="ARBA00023239"/>
    </source>
</evidence>
<evidence type="ECO:0000256" key="3">
    <source>
        <dbReference type="ARBA" id="ARBA00011245"/>
    </source>
</evidence>
<proteinExistence type="inferred from homology"/>
<evidence type="ECO:0000256" key="9">
    <source>
        <dbReference type="ARBA" id="ARBA00023125"/>
    </source>
</evidence>
<evidence type="ECO:0000256" key="8">
    <source>
        <dbReference type="ARBA" id="ARBA00022833"/>
    </source>
</evidence>
<dbReference type="NCBIfam" id="NF002211">
    <property type="entry name" value="PRK01103.1"/>
    <property type="match status" value="1"/>
</dbReference>
<dbReference type="GO" id="GO:0008270">
    <property type="term" value="F:zinc ion binding"/>
    <property type="evidence" value="ECO:0007669"/>
    <property type="project" value="UniProtKB-UniRule"/>
</dbReference>
<dbReference type="SUPFAM" id="SSF57716">
    <property type="entry name" value="Glucocorticoid receptor-like (DNA-binding domain)"/>
    <property type="match status" value="1"/>
</dbReference>
<evidence type="ECO:0000256" key="5">
    <source>
        <dbReference type="ARBA" id="ARBA00022763"/>
    </source>
</evidence>
<dbReference type="SMART" id="SM01232">
    <property type="entry name" value="H2TH"/>
    <property type="match status" value="1"/>
</dbReference>
<dbReference type="Gene3D" id="3.20.190.10">
    <property type="entry name" value="MutM-like, N-terminal"/>
    <property type="match status" value="1"/>
</dbReference>
<name>A0A0Z8DMB9_STRSU</name>
<dbReference type="PANTHER" id="PTHR22993:SF9">
    <property type="entry name" value="FORMAMIDOPYRIMIDINE-DNA GLYCOSYLASE"/>
    <property type="match status" value="1"/>
</dbReference>
<evidence type="ECO:0000256" key="12">
    <source>
        <dbReference type="ARBA" id="ARBA00023268"/>
    </source>
</evidence>
<dbReference type="Pfam" id="PF06831">
    <property type="entry name" value="H2TH"/>
    <property type="match status" value="1"/>
</dbReference>
<feature type="domain" description="FPG-type" evidence="17">
    <location>
        <begin position="260"/>
        <end position="294"/>
    </location>
</feature>
<comment type="cofactor">
    <cofactor evidence="16">
        <name>Zn(2+)</name>
        <dbReference type="ChEBI" id="CHEBI:29105"/>
    </cofactor>
    <text evidence="16">Binds 1 zinc ion per subunit.</text>
</comment>
<organism evidence="19 20">
    <name type="scientific">Streptococcus suis</name>
    <dbReference type="NCBI Taxonomy" id="1307"/>
    <lineage>
        <taxon>Bacteria</taxon>
        <taxon>Bacillati</taxon>
        <taxon>Bacillota</taxon>
        <taxon>Bacilli</taxon>
        <taxon>Lactobacillales</taxon>
        <taxon>Streptococcaceae</taxon>
        <taxon>Streptococcus</taxon>
    </lineage>
</organism>
<evidence type="ECO:0000256" key="16">
    <source>
        <dbReference type="HAMAP-Rule" id="MF_00103"/>
    </source>
</evidence>
<dbReference type="GO" id="GO:0003690">
    <property type="term" value="F:double-stranded DNA binding"/>
    <property type="evidence" value="ECO:0007669"/>
    <property type="project" value="UniProtKB-ARBA"/>
</dbReference>
<keyword evidence="11 16" id="KW-0456">Lyase</keyword>
<feature type="binding site" evidence="16">
    <location>
        <position position="132"/>
    </location>
    <ligand>
        <name>DNA</name>
        <dbReference type="ChEBI" id="CHEBI:16991"/>
    </ligand>
</feature>
<dbReference type="CDD" id="cd08966">
    <property type="entry name" value="EcFpg-like_N"/>
    <property type="match status" value="1"/>
</dbReference>
<dbReference type="PROSITE" id="PS51068">
    <property type="entry name" value="FPG_CAT"/>
    <property type="match status" value="1"/>
</dbReference>
<dbReference type="SUPFAM" id="SSF46946">
    <property type="entry name" value="S13-like H2TH domain"/>
    <property type="match status" value="1"/>
</dbReference>
<comment type="caution">
    <text evidence="19">The sequence shown here is derived from an EMBL/GenBank/DDBJ whole genome shotgun (WGS) entry which is preliminary data.</text>
</comment>
<dbReference type="Proteomes" id="UP000072353">
    <property type="component" value="Unassembled WGS sequence"/>
</dbReference>
<feature type="binding site" evidence="16">
    <location>
        <position position="113"/>
    </location>
    <ligand>
        <name>DNA</name>
        <dbReference type="ChEBI" id="CHEBI:16991"/>
    </ligand>
</feature>
<evidence type="ECO:0000256" key="7">
    <source>
        <dbReference type="ARBA" id="ARBA00022801"/>
    </source>
</evidence>
<dbReference type="EMBL" id="FILL01000009">
    <property type="protein sequence ID" value="CYX48770.1"/>
    <property type="molecule type" value="Genomic_DNA"/>
</dbReference>
<dbReference type="InterPro" id="IPR012319">
    <property type="entry name" value="FPG_cat"/>
</dbReference>
<accession>A0A0Z8DMB9</accession>